<evidence type="ECO:0000313" key="4">
    <source>
        <dbReference type="Proteomes" id="UP000254465"/>
    </source>
</evidence>
<evidence type="ECO:0000313" key="2">
    <source>
        <dbReference type="EMBL" id="STO71250.1"/>
    </source>
</evidence>
<organism evidence="2 4">
    <name type="scientific">Avibacterium paragallinarum</name>
    <name type="common">Haemophilus gallinarum</name>
    <dbReference type="NCBI Taxonomy" id="728"/>
    <lineage>
        <taxon>Bacteria</taxon>
        <taxon>Pseudomonadati</taxon>
        <taxon>Pseudomonadota</taxon>
        <taxon>Gammaproteobacteria</taxon>
        <taxon>Pasteurellales</taxon>
        <taxon>Pasteurellaceae</taxon>
        <taxon>Avibacterium</taxon>
    </lineage>
</organism>
<proteinExistence type="predicted"/>
<protein>
    <recommendedName>
        <fullName evidence="6">PepSY domain-containing protein</fullName>
    </recommendedName>
</protein>
<keyword evidence="1" id="KW-1133">Transmembrane helix</keyword>
<dbReference type="AlphaFoldDB" id="A0A0F5EYU3"/>
<dbReference type="InterPro" id="IPR032307">
    <property type="entry name" value="PepSY_TM-like_2"/>
</dbReference>
<feature type="transmembrane region" description="Helical" evidence="1">
    <location>
        <begin position="20"/>
        <end position="38"/>
    </location>
</feature>
<dbReference type="RefSeq" id="WP_017806527.1">
    <property type="nucleotide sequence ID" value="NZ_UGHK01000002.1"/>
</dbReference>
<dbReference type="eggNOG" id="COG3182">
    <property type="taxonomic scope" value="Bacteria"/>
</dbReference>
<evidence type="ECO:0008006" key="6">
    <source>
        <dbReference type="Google" id="ProtNLM"/>
    </source>
</evidence>
<feature type="transmembrane region" description="Helical" evidence="1">
    <location>
        <begin position="122"/>
        <end position="143"/>
    </location>
</feature>
<keyword evidence="1" id="KW-0812">Transmembrane</keyword>
<dbReference type="PANTHER" id="PTHR40115">
    <property type="entry name" value="INNER MEMBRANE PROTEIN WITH PEPSY TM HELIX"/>
    <property type="match status" value="1"/>
</dbReference>
<reference evidence="4 5" key="1">
    <citation type="submission" date="2018-06" db="EMBL/GenBank/DDBJ databases">
        <authorList>
            <consortium name="Pathogen Informatics"/>
            <person name="Doyle S."/>
        </authorList>
    </citation>
    <scope>NUCLEOTIDE SEQUENCE [LARGE SCALE GENOMIC DNA]</scope>
    <source>
        <strain evidence="3 5">NCTC10926</strain>
        <strain evidence="2 4">NCTC11296</strain>
    </source>
</reference>
<name>A0A0F5EYU3_AVIPA</name>
<evidence type="ECO:0000313" key="3">
    <source>
        <dbReference type="EMBL" id="SUU97669.1"/>
    </source>
</evidence>
<evidence type="ECO:0000256" key="1">
    <source>
        <dbReference type="SAM" id="Phobius"/>
    </source>
</evidence>
<sequence length="172" mass="20276">MKMNKTTAKWMRILHRYFGFLLLVIMAIYAFTGIVLIYRDTTIFKHSVYIEKTIAPQLNTEQLKQKLRIKNLTIIDEKNDVMYFEQGEYHLKTGEAKYYSMEYPTWLAELNRLHLANSQYKYSWLSTLFGVVLFFFCVSSLWLIPGSRKMLKRSLYFILAGAIMAAIVILTD</sequence>
<evidence type="ECO:0000313" key="5">
    <source>
        <dbReference type="Proteomes" id="UP000254620"/>
    </source>
</evidence>
<dbReference type="EMBL" id="UFSW01000001">
    <property type="protein sequence ID" value="SUU97669.1"/>
    <property type="molecule type" value="Genomic_DNA"/>
</dbReference>
<feature type="transmembrane region" description="Helical" evidence="1">
    <location>
        <begin position="155"/>
        <end position="171"/>
    </location>
</feature>
<dbReference type="Pfam" id="PF03929">
    <property type="entry name" value="PepSY_TM"/>
    <property type="match status" value="1"/>
</dbReference>
<dbReference type="EMBL" id="UGHK01000002">
    <property type="protein sequence ID" value="STO71250.1"/>
    <property type="molecule type" value="Genomic_DNA"/>
</dbReference>
<dbReference type="Proteomes" id="UP000254620">
    <property type="component" value="Unassembled WGS sequence"/>
</dbReference>
<keyword evidence="1" id="KW-0472">Membrane</keyword>
<accession>A0A0F5EYU3</accession>
<dbReference type="InterPro" id="IPR005625">
    <property type="entry name" value="PepSY-ass_TM"/>
</dbReference>
<gene>
    <name evidence="3" type="ORF">NCTC10926_01066</name>
    <name evidence="2" type="ORF">NCTC11296_01146</name>
</gene>
<dbReference type="PANTHER" id="PTHR40115:SF1">
    <property type="entry name" value="INNER MEMBRANE PROTEIN WITH PEPSY TM HELIX"/>
    <property type="match status" value="1"/>
</dbReference>
<dbReference type="OrthoDB" id="6330679at2"/>
<dbReference type="Proteomes" id="UP000254465">
    <property type="component" value="Unassembled WGS sequence"/>
</dbReference>